<dbReference type="Gene3D" id="2.30.30.140">
    <property type="match status" value="1"/>
</dbReference>
<evidence type="ECO:0000256" key="3">
    <source>
        <dbReference type="ARBA" id="ARBA00023204"/>
    </source>
</evidence>
<dbReference type="GO" id="GO:0005634">
    <property type="term" value="C:nucleus"/>
    <property type="evidence" value="ECO:0007669"/>
    <property type="project" value="UniProtKB-SubCell"/>
</dbReference>
<organism evidence="7 8">
    <name type="scientific">Durio zibethinus</name>
    <name type="common">Durian</name>
    <dbReference type="NCBI Taxonomy" id="66656"/>
    <lineage>
        <taxon>Eukaryota</taxon>
        <taxon>Viridiplantae</taxon>
        <taxon>Streptophyta</taxon>
        <taxon>Embryophyta</taxon>
        <taxon>Tracheophyta</taxon>
        <taxon>Spermatophyta</taxon>
        <taxon>Magnoliopsida</taxon>
        <taxon>eudicotyledons</taxon>
        <taxon>Gunneridae</taxon>
        <taxon>Pentapetalae</taxon>
        <taxon>rosids</taxon>
        <taxon>malvids</taxon>
        <taxon>Malvales</taxon>
        <taxon>Malvaceae</taxon>
        <taxon>Helicteroideae</taxon>
        <taxon>Durio</taxon>
    </lineage>
</organism>
<proteinExistence type="predicted"/>
<protein>
    <submittedName>
        <fullName evidence="8">Uncharacterized protein LOC111285358</fullName>
    </submittedName>
</protein>
<sequence>MADKVAKRANRKIYGLVYSRGTTGRFKPYEIAKDDDLIIGSLPKEIMRKVSRRSNSIRYRAKESLLGHCIDNDKGKEGTEMITMKGKSKAEYSKLKESQTGEEVPIGNGQIEVDTVQEEDNKNVNTPMNRKRGADGEIVCAYLLSPQKSVSRLRPRKEVPAFRMVNLEENDNEFVVGKRVKVYWSGSRRWFTGCIIAFDKKNRLHRILYEDGDKEALDLRKERFELEVMPTDNFKLKSKPYSARKADGLDTGNVREAVMKEYSRNVSGAKTMTKSSESKLKREAKKEGKRTSSKAWRKDTEVIMEDLASNVDVIPTKVGEVVNNKVSDKEEPGEASPEEDESNFFSEAPKEGSTEFKAEAAVVKSHSEFWSMVSDNSSIKESGKAVEDDFLKISIAELAKEPKGSRKRLMPKAKRIRTNRTFSREFGKDVGTLEAHMKSHVRYDELKTTQIDVDINSEAIDVSQQNISRKNEALEKKESEGDETLNESPFTALDLTSKKIATGSGNISRKAANEVENLTKTENKASEHVTTCLRINPQNVKVEREVLAAQIEFVTSIKKGEEEVITGITNVQRPGDVRTLNTNHGAESILEAESMKPCEASSYLLPIRQISPEEAKPNVFQGKVKLENGESDKESKEGMDCISEKSEIYGSKEGPKQ</sequence>
<keyword evidence="4" id="KW-0539">Nucleus</keyword>
<dbReference type="InterPro" id="IPR039776">
    <property type="entry name" value="Pds5"/>
</dbReference>
<keyword evidence="7" id="KW-1185">Reference proteome</keyword>
<dbReference type="GO" id="GO:0000785">
    <property type="term" value="C:chromatin"/>
    <property type="evidence" value="ECO:0007669"/>
    <property type="project" value="TreeGrafter"/>
</dbReference>
<reference evidence="8" key="1">
    <citation type="submission" date="2025-08" db="UniProtKB">
        <authorList>
            <consortium name="RefSeq"/>
        </authorList>
    </citation>
    <scope>IDENTIFICATION</scope>
    <source>
        <tissue evidence="8">Fruit stalk</tissue>
    </source>
</reference>
<evidence type="ECO:0000313" key="7">
    <source>
        <dbReference type="Proteomes" id="UP000515121"/>
    </source>
</evidence>
<name>A0A6P5XQN2_DURZI</name>
<dbReference type="CDD" id="cd20404">
    <property type="entry name" value="Tudor_Agenet_AtEML-like"/>
    <property type="match status" value="1"/>
</dbReference>
<dbReference type="OrthoDB" id="200660at2759"/>
<feature type="region of interest" description="Disordered" evidence="5">
    <location>
        <begin position="265"/>
        <end position="295"/>
    </location>
</feature>
<feature type="compositionally biased region" description="Basic and acidic residues" evidence="5">
    <location>
        <begin position="276"/>
        <end position="295"/>
    </location>
</feature>
<dbReference type="RefSeq" id="XP_022730508.1">
    <property type="nucleotide sequence ID" value="XM_022874773.1"/>
</dbReference>
<feature type="region of interest" description="Disordered" evidence="5">
    <location>
        <begin position="621"/>
        <end position="657"/>
    </location>
</feature>
<keyword evidence="2" id="KW-0227">DNA damage</keyword>
<dbReference type="Proteomes" id="UP000515121">
    <property type="component" value="Unplaced"/>
</dbReference>
<evidence type="ECO:0000313" key="8">
    <source>
        <dbReference type="RefSeq" id="XP_022730508.1"/>
    </source>
</evidence>
<dbReference type="Pfam" id="PF21743">
    <property type="entry name" value="PTM_DIR17_Tudor"/>
    <property type="match status" value="1"/>
</dbReference>
<dbReference type="GO" id="GO:0006281">
    <property type="term" value="P:DNA repair"/>
    <property type="evidence" value="ECO:0007669"/>
    <property type="project" value="UniProtKB-KW"/>
</dbReference>
<evidence type="ECO:0000256" key="5">
    <source>
        <dbReference type="SAM" id="MobiDB-lite"/>
    </source>
</evidence>
<feature type="domain" description="PTM/DIR17-like Tudor" evidence="6">
    <location>
        <begin position="177"/>
        <end position="219"/>
    </location>
</feature>
<feature type="compositionally biased region" description="Polar residues" evidence="5">
    <location>
        <begin position="265"/>
        <end position="275"/>
    </location>
</feature>
<dbReference type="InterPro" id="IPR047365">
    <property type="entry name" value="Tudor_AtPTM-like"/>
</dbReference>
<dbReference type="PANTHER" id="PTHR12663:SF24">
    <property type="entry name" value="TUDOR DOMAIN-CONTAINING PROTEIN"/>
    <property type="match status" value="1"/>
</dbReference>
<feature type="region of interest" description="Disordered" evidence="5">
    <location>
        <begin position="323"/>
        <end position="353"/>
    </location>
</feature>
<feature type="compositionally biased region" description="Acidic residues" evidence="5">
    <location>
        <begin position="333"/>
        <end position="342"/>
    </location>
</feature>
<feature type="compositionally biased region" description="Basic and acidic residues" evidence="5">
    <location>
        <begin position="624"/>
        <end position="647"/>
    </location>
</feature>
<dbReference type="KEGG" id="dzi:111285358"/>
<gene>
    <name evidence="8" type="primary">LOC111285358</name>
</gene>
<dbReference type="SUPFAM" id="SSF63748">
    <property type="entry name" value="Tudor/PWWP/MBT"/>
    <property type="match status" value="1"/>
</dbReference>
<accession>A0A6P5XQN2</accession>
<keyword evidence="3" id="KW-0234">DNA repair</keyword>
<evidence type="ECO:0000256" key="4">
    <source>
        <dbReference type="ARBA" id="ARBA00023242"/>
    </source>
</evidence>
<evidence type="ECO:0000259" key="6">
    <source>
        <dbReference type="Pfam" id="PF21743"/>
    </source>
</evidence>
<dbReference type="AlphaFoldDB" id="A0A6P5XQN2"/>
<dbReference type="PANTHER" id="PTHR12663">
    <property type="entry name" value="ANDROGEN INDUCED INHIBITOR OF PROLIFERATION AS3 / PDS5-RELATED"/>
    <property type="match status" value="1"/>
</dbReference>
<evidence type="ECO:0000256" key="2">
    <source>
        <dbReference type="ARBA" id="ARBA00022763"/>
    </source>
</evidence>
<evidence type="ECO:0000256" key="1">
    <source>
        <dbReference type="ARBA" id="ARBA00004123"/>
    </source>
</evidence>
<comment type="subcellular location">
    <subcellularLocation>
        <location evidence="1">Nucleus</location>
    </subcellularLocation>
</comment>
<dbReference type="GeneID" id="111285358"/>
<dbReference type="GO" id="GO:0007064">
    <property type="term" value="P:mitotic sister chromatid cohesion"/>
    <property type="evidence" value="ECO:0007669"/>
    <property type="project" value="InterPro"/>
</dbReference>